<protein>
    <submittedName>
        <fullName evidence="3">Haloalkane dehalogenase</fullName>
        <ecNumber evidence="3">3.8.1.5</ecNumber>
    </submittedName>
</protein>
<evidence type="ECO:0000256" key="1">
    <source>
        <dbReference type="SAM" id="MobiDB-lite"/>
    </source>
</evidence>
<gene>
    <name evidence="3" type="primary">dhlA</name>
    <name evidence="3" type="ORF">Pla123a_35010</name>
</gene>
<dbReference type="InterPro" id="IPR000073">
    <property type="entry name" value="AB_hydrolase_1"/>
</dbReference>
<keyword evidence="3" id="KW-0378">Hydrolase</keyword>
<dbReference type="EMBL" id="SJPO01000008">
    <property type="protein sequence ID" value="TWT74677.1"/>
    <property type="molecule type" value="Genomic_DNA"/>
</dbReference>
<comment type="caution">
    <text evidence="3">The sequence shown here is derived from an EMBL/GenBank/DDBJ whole genome shotgun (WGS) entry which is preliminary data.</text>
</comment>
<evidence type="ECO:0000313" key="3">
    <source>
        <dbReference type="EMBL" id="TWT74677.1"/>
    </source>
</evidence>
<dbReference type="PRINTS" id="PR00412">
    <property type="entry name" value="EPOXHYDRLASE"/>
</dbReference>
<dbReference type="PANTHER" id="PTHR43798">
    <property type="entry name" value="MONOACYLGLYCEROL LIPASE"/>
    <property type="match status" value="1"/>
</dbReference>
<dbReference type="Proteomes" id="UP000318478">
    <property type="component" value="Unassembled WGS sequence"/>
</dbReference>
<reference evidence="3 4" key="1">
    <citation type="submission" date="2019-02" db="EMBL/GenBank/DDBJ databases">
        <title>Deep-cultivation of Planctomycetes and their phenomic and genomic characterization uncovers novel biology.</title>
        <authorList>
            <person name="Wiegand S."/>
            <person name="Jogler M."/>
            <person name="Boedeker C."/>
            <person name="Pinto D."/>
            <person name="Vollmers J."/>
            <person name="Rivas-Marin E."/>
            <person name="Kohn T."/>
            <person name="Peeters S.H."/>
            <person name="Heuer A."/>
            <person name="Rast P."/>
            <person name="Oberbeckmann S."/>
            <person name="Bunk B."/>
            <person name="Jeske O."/>
            <person name="Meyerdierks A."/>
            <person name="Storesund J.E."/>
            <person name="Kallscheuer N."/>
            <person name="Luecker S."/>
            <person name="Lage O.M."/>
            <person name="Pohl T."/>
            <person name="Merkel B.J."/>
            <person name="Hornburger P."/>
            <person name="Mueller R.-W."/>
            <person name="Bruemmer F."/>
            <person name="Labrenz M."/>
            <person name="Spormann A.M."/>
            <person name="Op Den Camp H."/>
            <person name="Overmann J."/>
            <person name="Amann R."/>
            <person name="Jetten M.S.M."/>
            <person name="Mascher T."/>
            <person name="Medema M.H."/>
            <person name="Devos D.P."/>
            <person name="Kaster A.-K."/>
            <person name="Ovreas L."/>
            <person name="Rohde M."/>
            <person name="Galperin M.Y."/>
            <person name="Jogler C."/>
        </authorList>
    </citation>
    <scope>NUCLEOTIDE SEQUENCE [LARGE SCALE GENOMIC DNA]</scope>
    <source>
        <strain evidence="3 4">Pla123a</strain>
    </source>
</reference>
<dbReference type="Gene3D" id="3.40.50.1820">
    <property type="entry name" value="alpha/beta hydrolase"/>
    <property type="match status" value="1"/>
</dbReference>
<dbReference type="AlphaFoldDB" id="A0A5C5YII2"/>
<keyword evidence="4" id="KW-1185">Reference proteome</keyword>
<sequence length="323" mass="36118">MPVGDANLAPAARPADAAPGARPAAELPPEVRRHVEFPSHWLSTPQGRLHYADEGPKGAEQTLLFVHGNPTWSYHWRRLIKKFRGERRCVAMDHLGMGGSELPPEPLRLADHIDNVVRLIDTLDLRGVTLVAQDWGGSIGLGALEQRRDRFERIVLFNTGAFPPEKIPLRIDVCRTPVLGRWALQGLNAFSWAALRMTLSRSPDLPPGVGEAYLAPHPDWRRRRAVYDFVADIPRNASHPTWQTLEKIEGGLPALAELPICLIWGMKDWCFAPWCLERFLKSWPAAETHRLQDVGHWVVEDAPVEAEKIVAQFLGSTPAAGRQ</sequence>
<feature type="domain" description="AB hydrolase-1" evidence="2">
    <location>
        <begin position="62"/>
        <end position="303"/>
    </location>
</feature>
<name>A0A5C5YII2_9BACT</name>
<dbReference type="RefSeq" id="WP_197528068.1">
    <property type="nucleotide sequence ID" value="NZ_SJPO01000008.1"/>
</dbReference>
<dbReference type="EC" id="3.8.1.5" evidence="3"/>
<proteinExistence type="predicted"/>
<organism evidence="3 4">
    <name type="scientific">Posidoniimonas polymericola</name>
    <dbReference type="NCBI Taxonomy" id="2528002"/>
    <lineage>
        <taxon>Bacteria</taxon>
        <taxon>Pseudomonadati</taxon>
        <taxon>Planctomycetota</taxon>
        <taxon>Planctomycetia</taxon>
        <taxon>Pirellulales</taxon>
        <taxon>Lacipirellulaceae</taxon>
        <taxon>Posidoniimonas</taxon>
    </lineage>
</organism>
<feature type="region of interest" description="Disordered" evidence="1">
    <location>
        <begin position="1"/>
        <end position="25"/>
    </location>
</feature>
<evidence type="ECO:0000259" key="2">
    <source>
        <dbReference type="Pfam" id="PF00561"/>
    </source>
</evidence>
<dbReference type="Pfam" id="PF00561">
    <property type="entry name" value="Abhydrolase_1"/>
    <property type="match status" value="1"/>
</dbReference>
<dbReference type="GO" id="GO:0016020">
    <property type="term" value="C:membrane"/>
    <property type="evidence" value="ECO:0007669"/>
    <property type="project" value="TreeGrafter"/>
</dbReference>
<dbReference type="PANTHER" id="PTHR43798:SF24">
    <property type="entry name" value="CIS-3-ALKYL-4-ALKYLOXETAN-2-ONE DECARBOXYLASE"/>
    <property type="match status" value="1"/>
</dbReference>
<dbReference type="SUPFAM" id="SSF53474">
    <property type="entry name" value="alpha/beta-Hydrolases"/>
    <property type="match status" value="1"/>
</dbReference>
<dbReference type="InterPro" id="IPR000639">
    <property type="entry name" value="Epox_hydrolase-like"/>
</dbReference>
<dbReference type="GO" id="GO:0018786">
    <property type="term" value="F:haloalkane dehalogenase activity"/>
    <property type="evidence" value="ECO:0007669"/>
    <property type="project" value="UniProtKB-EC"/>
</dbReference>
<dbReference type="InterPro" id="IPR029058">
    <property type="entry name" value="AB_hydrolase_fold"/>
</dbReference>
<evidence type="ECO:0000313" key="4">
    <source>
        <dbReference type="Proteomes" id="UP000318478"/>
    </source>
</evidence>
<accession>A0A5C5YII2</accession>
<dbReference type="InterPro" id="IPR050266">
    <property type="entry name" value="AB_hydrolase_sf"/>
</dbReference>